<dbReference type="AlphaFoldDB" id="A0A2A4CM60"/>
<proteinExistence type="predicted"/>
<organism evidence="1 2">
    <name type="scientific">Pseudothioclava arenosa</name>
    <dbReference type="NCBI Taxonomy" id="1795308"/>
    <lineage>
        <taxon>Bacteria</taxon>
        <taxon>Pseudomonadati</taxon>
        <taxon>Pseudomonadota</taxon>
        <taxon>Alphaproteobacteria</taxon>
        <taxon>Rhodobacterales</taxon>
        <taxon>Paracoccaceae</taxon>
        <taxon>Pseudothioclava</taxon>
    </lineage>
</organism>
<reference evidence="1 2" key="1">
    <citation type="submission" date="2017-09" db="EMBL/GenBank/DDBJ databases">
        <title>A multilocus sequence analysis scheme for characterization of bacteria in the genus Thioclava.</title>
        <authorList>
            <person name="Liu Y."/>
            <person name="Shao Z."/>
        </authorList>
    </citation>
    <scope>NUCLEOTIDE SEQUENCE [LARGE SCALE GENOMIC DNA]</scope>
    <source>
        <strain evidence="1 2">CAU 1312</strain>
    </source>
</reference>
<accession>A0A2A4CM60</accession>
<keyword evidence="2" id="KW-1185">Reference proteome</keyword>
<gene>
    <name evidence="1" type="ORF">CLN94_13490</name>
</gene>
<name>A0A2A4CM60_9RHOB</name>
<sequence length="205" mass="23019">MLEMTVQMRSCQVANHYVCADAPGDRWISYWDDEGEYFISRIDPQTRWIESVNLATGEIDRLDEAASTDHASFDALLAEGRDEYDFVTLNNFGERVRYQGYDSLAAQPVTIDGVALERCSFDLVASDEAGNFLSRRSGMQLVSRELRLFFAEAETFENAVGETFQSSDAPMTFAFEGEQGFGETEPKFGCDMMMTALPTDTRGLQ</sequence>
<comment type="caution">
    <text evidence="1">The sequence shown here is derived from an EMBL/GenBank/DDBJ whole genome shotgun (WGS) entry which is preliminary data.</text>
</comment>
<evidence type="ECO:0000313" key="1">
    <source>
        <dbReference type="EMBL" id="PCD75577.1"/>
    </source>
</evidence>
<evidence type="ECO:0000313" key="2">
    <source>
        <dbReference type="Proteomes" id="UP000243507"/>
    </source>
</evidence>
<protein>
    <submittedName>
        <fullName evidence="1">Uncharacterized protein</fullName>
    </submittedName>
</protein>
<dbReference type="EMBL" id="NTJD01000013">
    <property type="protein sequence ID" value="PCD75577.1"/>
    <property type="molecule type" value="Genomic_DNA"/>
</dbReference>
<dbReference type="Proteomes" id="UP000243507">
    <property type="component" value="Unassembled WGS sequence"/>
</dbReference>